<accession>A0A195FS87</accession>
<name>A0A195FS87_9HYME</name>
<sequence length="150" mass="17129">MSHSLHFLQSRQFLELPLMIEYETVSAWSPSVKVLFAPDICGTRVQDATLTSLNSYKYIGRKNGWVFHNSPAKIDTGEKNKPPEIFPRIIKVSNIYLEIRGDGHEDLFSVGRDSIEQSRVMQRAVPGCFKSEHGSIIARNFEIFAREQTQ</sequence>
<dbReference type="AlphaFoldDB" id="A0A195FS87"/>
<reference evidence="1 2" key="1">
    <citation type="submission" date="2016-03" db="EMBL/GenBank/DDBJ databases">
        <title>Trachymyrmex septentrionalis WGS genome.</title>
        <authorList>
            <person name="Nygaard S."/>
            <person name="Hu H."/>
            <person name="Boomsma J."/>
            <person name="Zhang G."/>
        </authorList>
    </citation>
    <scope>NUCLEOTIDE SEQUENCE [LARGE SCALE GENOMIC DNA]</scope>
    <source>
        <strain evidence="1">Tsep2-gDNA-1</strain>
        <tissue evidence="1">Whole body</tissue>
    </source>
</reference>
<dbReference type="Proteomes" id="UP000078541">
    <property type="component" value="Unassembled WGS sequence"/>
</dbReference>
<gene>
    <name evidence="1" type="ORF">ALC56_02176</name>
</gene>
<dbReference type="EMBL" id="KQ981280">
    <property type="protein sequence ID" value="KYN43450.1"/>
    <property type="molecule type" value="Genomic_DNA"/>
</dbReference>
<proteinExistence type="predicted"/>
<keyword evidence="2" id="KW-1185">Reference proteome</keyword>
<evidence type="ECO:0000313" key="2">
    <source>
        <dbReference type="Proteomes" id="UP000078541"/>
    </source>
</evidence>
<evidence type="ECO:0000313" key="1">
    <source>
        <dbReference type="EMBL" id="KYN43450.1"/>
    </source>
</evidence>
<protein>
    <submittedName>
        <fullName evidence="1">Uncharacterized protein</fullName>
    </submittedName>
</protein>
<organism evidence="1 2">
    <name type="scientific">Trachymyrmex septentrionalis</name>
    <dbReference type="NCBI Taxonomy" id="34720"/>
    <lineage>
        <taxon>Eukaryota</taxon>
        <taxon>Metazoa</taxon>
        <taxon>Ecdysozoa</taxon>
        <taxon>Arthropoda</taxon>
        <taxon>Hexapoda</taxon>
        <taxon>Insecta</taxon>
        <taxon>Pterygota</taxon>
        <taxon>Neoptera</taxon>
        <taxon>Endopterygota</taxon>
        <taxon>Hymenoptera</taxon>
        <taxon>Apocrita</taxon>
        <taxon>Aculeata</taxon>
        <taxon>Formicoidea</taxon>
        <taxon>Formicidae</taxon>
        <taxon>Myrmicinae</taxon>
        <taxon>Trachymyrmex</taxon>
    </lineage>
</organism>